<comment type="caution">
    <text evidence="1">The sequence shown here is derived from an EMBL/GenBank/DDBJ whole genome shotgun (WGS) entry which is preliminary data.</text>
</comment>
<proteinExistence type="predicted"/>
<dbReference type="EMBL" id="VSSQ01018559">
    <property type="protein sequence ID" value="MPM61856.1"/>
    <property type="molecule type" value="Genomic_DNA"/>
</dbReference>
<evidence type="ECO:0000313" key="1">
    <source>
        <dbReference type="EMBL" id="MPM61856.1"/>
    </source>
</evidence>
<accession>A0A645B9X6</accession>
<name>A0A645B9X6_9ZZZZ</name>
<gene>
    <name evidence="1" type="ORF">SDC9_108719</name>
</gene>
<organism evidence="1">
    <name type="scientific">bioreactor metagenome</name>
    <dbReference type="NCBI Taxonomy" id="1076179"/>
    <lineage>
        <taxon>unclassified sequences</taxon>
        <taxon>metagenomes</taxon>
        <taxon>ecological metagenomes</taxon>
    </lineage>
</organism>
<sequence>MQQRGDLAELLGRQFRRAAQQAGLQADAVFRHALHTVHVQAAVARNVGRLRGPGRNCAQARCDDYRSAFSRAFIGVAIGQQRHQALGHIQRQRALGRHQMHIAGRNAGDLGVDGFESRLQLLDAESADGVPAVKLGDVQGHGGGLS</sequence>
<reference evidence="1" key="1">
    <citation type="submission" date="2019-08" db="EMBL/GenBank/DDBJ databases">
        <authorList>
            <person name="Kucharzyk K."/>
            <person name="Murdoch R.W."/>
            <person name="Higgins S."/>
            <person name="Loffler F."/>
        </authorList>
    </citation>
    <scope>NUCLEOTIDE SEQUENCE</scope>
</reference>
<dbReference type="AlphaFoldDB" id="A0A645B9X6"/>
<protein>
    <submittedName>
        <fullName evidence="1">Uncharacterized protein</fullName>
    </submittedName>
</protein>